<feature type="transmembrane region" description="Helical" evidence="1">
    <location>
        <begin position="7"/>
        <end position="25"/>
    </location>
</feature>
<name>A0ABT1NDI9_9FIRM</name>
<organism evidence="2 3">
    <name type="scientific">Lutispora saccharofermentans</name>
    <dbReference type="NCBI Taxonomy" id="3024236"/>
    <lineage>
        <taxon>Bacteria</taxon>
        <taxon>Bacillati</taxon>
        <taxon>Bacillota</taxon>
        <taxon>Clostridia</taxon>
        <taxon>Lutisporales</taxon>
        <taxon>Lutisporaceae</taxon>
        <taxon>Lutispora</taxon>
    </lineage>
</organism>
<dbReference type="Proteomes" id="UP001651880">
    <property type="component" value="Unassembled WGS sequence"/>
</dbReference>
<keyword evidence="1" id="KW-0812">Transmembrane</keyword>
<dbReference type="InterPro" id="IPR036514">
    <property type="entry name" value="SGNH_hydro_sf"/>
</dbReference>
<keyword evidence="1" id="KW-0472">Membrane</keyword>
<dbReference type="RefSeq" id="WP_255226650.1">
    <property type="nucleotide sequence ID" value="NZ_JAJEKE010000003.1"/>
</dbReference>
<dbReference type="CDD" id="cd00229">
    <property type="entry name" value="SGNH_hydrolase"/>
    <property type="match status" value="1"/>
</dbReference>
<keyword evidence="1" id="KW-1133">Transmembrane helix</keyword>
<comment type="caution">
    <text evidence="2">The sequence shown here is derived from an EMBL/GenBank/DDBJ whole genome shotgun (WGS) entry which is preliminary data.</text>
</comment>
<keyword evidence="2" id="KW-0378">Hydrolase</keyword>
<dbReference type="EMBL" id="JAJEKE010000003">
    <property type="protein sequence ID" value="MCQ1529134.1"/>
    <property type="molecule type" value="Genomic_DNA"/>
</dbReference>
<sequence length="356" mass="40783">MKRFSLIYKLIIIYILANLLIFVPINKYIYNNIGSFYTIFQDNSRLFKYDRMPDLSMKGHWINKYLEGNKKNIIMIGDSTVEDFYVKYEDSIGGLLDKKLYGEDGRPNVFNFGSSGTKSVYAMERIKKAAAYKPDLIIWQMGAGSYTEINWVFPPSQESYDLSLGGGLAKAYGNILKMNNENAYFISRELRGNLVPLHRYNEFYAEYIKGLKAQATGTPLPYPNDRHMKVQIGDVKITEKFYGIPFGESTRYFDVIGQVCKHVKEENVPMMIYVAPINQGILAQKYEPGYYDKLLEVIKEQAEPYGVPVLDLNDAVPDELFIDGGHLKEKGDSIVTDKLYDFVIEKFPELKGDGNH</sequence>
<protein>
    <submittedName>
        <fullName evidence="2">SGNH/GDSL hydrolase family protein</fullName>
    </submittedName>
</protein>
<dbReference type="Gene3D" id="3.40.50.1110">
    <property type="entry name" value="SGNH hydrolase"/>
    <property type="match status" value="2"/>
</dbReference>
<proteinExistence type="predicted"/>
<keyword evidence="3" id="KW-1185">Reference proteome</keyword>
<reference evidence="2 3" key="1">
    <citation type="submission" date="2021-10" db="EMBL/GenBank/DDBJ databases">
        <title>Lutispora strain m25 sp. nov., a thermophilic, non-spore-forming bacterium isolated from a lab-scale methanogenic bioreactor digesting anaerobic sludge.</title>
        <authorList>
            <person name="El Houari A."/>
            <person name="Mcdonald J."/>
        </authorList>
    </citation>
    <scope>NUCLEOTIDE SEQUENCE [LARGE SCALE GENOMIC DNA]</scope>
    <source>
        <strain evidence="3">m25</strain>
    </source>
</reference>
<dbReference type="SUPFAM" id="SSF52266">
    <property type="entry name" value="SGNH hydrolase"/>
    <property type="match status" value="1"/>
</dbReference>
<dbReference type="GO" id="GO:0016787">
    <property type="term" value="F:hydrolase activity"/>
    <property type="evidence" value="ECO:0007669"/>
    <property type="project" value="UniProtKB-KW"/>
</dbReference>
<evidence type="ECO:0000313" key="2">
    <source>
        <dbReference type="EMBL" id="MCQ1529134.1"/>
    </source>
</evidence>
<evidence type="ECO:0000256" key="1">
    <source>
        <dbReference type="SAM" id="Phobius"/>
    </source>
</evidence>
<gene>
    <name evidence="2" type="ORF">LJD61_06170</name>
</gene>
<accession>A0ABT1NDI9</accession>
<evidence type="ECO:0000313" key="3">
    <source>
        <dbReference type="Proteomes" id="UP001651880"/>
    </source>
</evidence>